<keyword evidence="3 6" id="KW-0812">Transmembrane</keyword>
<evidence type="ECO:0000313" key="7">
    <source>
        <dbReference type="EMBL" id="MBY5957220.1"/>
    </source>
</evidence>
<name>A0A953HRT5_9BACT</name>
<feature type="transmembrane region" description="Helical" evidence="6">
    <location>
        <begin position="88"/>
        <end position="108"/>
    </location>
</feature>
<protein>
    <submittedName>
        <fullName evidence="7">UbiA-like protein EboC</fullName>
    </submittedName>
</protein>
<evidence type="ECO:0000256" key="1">
    <source>
        <dbReference type="ARBA" id="ARBA00004141"/>
    </source>
</evidence>
<keyword evidence="5 6" id="KW-0472">Membrane</keyword>
<comment type="subcellular location">
    <subcellularLocation>
        <location evidence="1">Membrane</location>
        <topology evidence="1">Multi-pass membrane protein</topology>
    </subcellularLocation>
</comment>
<dbReference type="InterPro" id="IPR000537">
    <property type="entry name" value="UbiA_prenyltransferase"/>
</dbReference>
<dbReference type="RefSeq" id="WP_222578742.1">
    <property type="nucleotide sequence ID" value="NZ_JAHVHU010000004.1"/>
</dbReference>
<dbReference type="GO" id="GO:0016765">
    <property type="term" value="F:transferase activity, transferring alkyl or aryl (other than methyl) groups"/>
    <property type="evidence" value="ECO:0007669"/>
    <property type="project" value="InterPro"/>
</dbReference>
<evidence type="ECO:0000313" key="8">
    <source>
        <dbReference type="Proteomes" id="UP000753961"/>
    </source>
</evidence>
<dbReference type="CDD" id="cd13964">
    <property type="entry name" value="PT_UbiA_1"/>
    <property type="match status" value="1"/>
</dbReference>
<dbReference type="GO" id="GO:0016020">
    <property type="term" value="C:membrane"/>
    <property type="evidence" value="ECO:0007669"/>
    <property type="project" value="UniProtKB-SubCell"/>
</dbReference>
<proteinExistence type="predicted"/>
<comment type="caution">
    <text evidence="7">The sequence shown here is derived from an EMBL/GenBank/DDBJ whole genome shotgun (WGS) entry which is preliminary data.</text>
</comment>
<sequence>MRTNPYLILIRPANLITSAADIVAGATVATLLYTESFTVPGHWSGFFFLLLSSVLLYAGGITMNDVIDYRLDQVERPERPIPSGKIPVRHAALFASCLMAGGVLLGFIHHMQSGVLALLIAVLSLVYNKWSKHHSFAGPFNMGVLRGLNLLLGLSFIPNLVVGNYEIGIIPLTYIFAITMVSRGEVHGSSRQPLFIAGGLFLLAEAGILYIGWSYGSIWLPVLFALIHLWFIFPALIRAIKNPTPDHIRRTVMHGVLGIILLDAVWVSTTEYWPWAIALVLLLPVSRQLGRYFSVT</sequence>
<accession>A0A953HRT5</accession>
<feature type="transmembrane region" description="Helical" evidence="6">
    <location>
        <begin position="251"/>
        <end position="267"/>
    </location>
</feature>
<keyword evidence="2" id="KW-1003">Cell membrane</keyword>
<evidence type="ECO:0000256" key="4">
    <source>
        <dbReference type="ARBA" id="ARBA00022989"/>
    </source>
</evidence>
<dbReference type="Gene3D" id="1.10.357.140">
    <property type="entry name" value="UbiA prenyltransferase"/>
    <property type="match status" value="1"/>
</dbReference>
<dbReference type="InterPro" id="IPR044878">
    <property type="entry name" value="UbiA_sf"/>
</dbReference>
<dbReference type="AlphaFoldDB" id="A0A953HRT5"/>
<dbReference type="EMBL" id="JAHVHU010000004">
    <property type="protein sequence ID" value="MBY5957220.1"/>
    <property type="molecule type" value="Genomic_DNA"/>
</dbReference>
<dbReference type="Proteomes" id="UP000753961">
    <property type="component" value="Unassembled WGS sequence"/>
</dbReference>
<dbReference type="PANTHER" id="PTHR42723:SF1">
    <property type="entry name" value="CHLOROPHYLL SYNTHASE, CHLOROPLASTIC"/>
    <property type="match status" value="1"/>
</dbReference>
<feature type="transmembrane region" description="Helical" evidence="6">
    <location>
        <begin position="45"/>
        <end position="67"/>
    </location>
</feature>
<evidence type="ECO:0000256" key="2">
    <source>
        <dbReference type="ARBA" id="ARBA00022475"/>
    </source>
</evidence>
<reference evidence="7" key="1">
    <citation type="submission" date="2021-06" db="EMBL/GenBank/DDBJ databases">
        <title>44 bacteria genomes isolated from Dapeng, Shenzhen.</title>
        <authorList>
            <person name="Zheng W."/>
            <person name="Yu S."/>
            <person name="Huang Y."/>
        </authorList>
    </citation>
    <scope>NUCLEOTIDE SEQUENCE</scope>
    <source>
        <strain evidence="7">DP5N28-2</strain>
    </source>
</reference>
<feature type="transmembrane region" description="Helical" evidence="6">
    <location>
        <begin position="167"/>
        <end position="182"/>
    </location>
</feature>
<dbReference type="Pfam" id="PF01040">
    <property type="entry name" value="UbiA"/>
    <property type="match status" value="1"/>
</dbReference>
<keyword evidence="4 6" id="KW-1133">Transmembrane helix</keyword>
<organism evidence="7 8">
    <name type="scientific">Membranihabitans marinus</name>
    <dbReference type="NCBI Taxonomy" id="1227546"/>
    <lineage>
        <taxon>Bacteria</taxon>
        <taxon>Pseudomonadati</taxon>
        <taxon>Bacteroidota</taxon>
        <taxon>Saprospiria</taxon>
        <taxon>Saprospirales</taxon>
        <taxon>Saprospiraceae</taxon>
        <taxon>Membranihabitans</taxon>
    </lineage>
</organism>
<evidence type="ECO:0000256" key="5">
    <source>
        <dbReference type="ARBA" id="ARBA00023136"/>
    </source>
</evidence>
<evidence type="ECO:0000256" key="3">
    <source>
        <dbReference type="ARBA" id="ARBA00022692"/>
    </source>
</evidence>
<dbReference type="PANTHER" id="PTHR42723">
    <property type="entry name" value="CHLOROPHYLL SYNTHASE"/>
    <property type="match status" value="1"/>
</dbReference>
<evidence type="ECO:0000256" key="6">
    <source>
        <dbReference type="SAM" id="Phobius"/>
    </source>
</evidence>
<feature type="transmembrane region" description="Helical" evidence="6">
    <location>
        <begin position="218"/>
        <end position="239"/>
    </location>
</feature>
<dbReference type="NCBIfam" id="NF035940">
    <property type="entry name" value="prenyl_rel_EboC"/>
    <property type="match status" value="1"/>
</dbReference>
<dbReference type="InterPro" id="IPR050475">
    <property type="entry name" value="Prenyltransferase_related"/>
</dbReference>
<feature type="transmembrane region" description="Helical" evidence="6">
    <location>
        <begin position="194"/>
        <end position="212"/>
    </location>
</feature>
<feature type="transmembrane region" description="Helical" evidence="6">
    <location>
        <begin position="12"/>
        <end position="33"/>
    </location>
</feature>
<keyword evidence="8" id="KW-1185">Reference proteome</keyword>
<gene>
    <name evidence="7" type="primary">eboC</name>
    <name evidence="7" type="ORF">KUV50_03670</name>
</gene>